<organism evidence="2">
    <name type="scientific">Anthurium amnicola</name>
    <dbReference type="NCBI Taxonomy" id="1678845"/>
    <lineage>
        <taxon>Eukaryota</taxon>
        <taxon>Viridiplantae</taxon>
        <taxon>Streptophyta</taxon>
        <taxon>Embryophyta</taxon>
        <taxon>Tracheophyta</taxon>
        <taxon>Spermatophyta</taxon>
        <taxon>Magnoliopsida</taxon>
        <taxon>Liliopsida</taxon>
        <taxon>Araceae</taxon>
        <taxon>Pothoideae</taxon>
        <taxon>Potheae</taxon>
        <taxon>Anthurium</taxon>
    </lineage>
</organism>
<feature type="domain" description="F-box" evidence="1">
    <location>
        <begin position="7"/>
        <end position="47"/>
    </location>
</feature>
<reference evidence="2" key="1">
    <citation type="submission" date="2015-07" db="EMBL/GenBank/DDBJ databases">
        <title>Transcriptome Assembly of Anthurium amnicola.</title>
        <authorList>
            <person name="Suzuki J."/>
        </authorList>
    </citation>
    <scope>NUCLEOTIDE SEQUENCE</scope>
</reference>
<proteinExistence type="predicted"/>
<gene>
    <name evidence="2" type="primary">At5g03970</name>
    <name evidence="2" type="ORF">g.93488</name>
</gene>
<dbReference type="Gene3D" id="1.20.1280.50">
    <property type="match status" value="1"/>
</dbReference>
<protein>
    <submittedName>
        <fullName evidence="2">F-box protein At5g03970</fullName>
    </submittedName>
</protein>
<dbReference type="CDD" id="cd22157">
    <property type="entry name" value="F-box_AtFBW1-like"/>
    <property type="match status" value="1"/>
</dbReference>
<dbReference type="AlphaFoldDB" id="A0A1D1Z5P3"/>
<evidence type="ECO:0000313" key="2">
    <source>
        <dbReference type="EMBL" id="JAT62217.1"/>
    </source>
</evidence>
<dbReference type="EMBL" id="GDJX01005719">
    <property type="protein sequence ID" value="JAT62217.1"/>
    <property type="molecule type" value="Transcribed_RNA"/>
</dbReference>
<dbReference type="SUPFAM" id="SSF81383">
    <property type="entry name" value="F-box domain"/>
    <property type="match status" value="1"/>
</dbReference>
<dbReference type="InterPro" id="IPR055290">
    <property type="entry name" value="At3g26010-like"/>
</dbReference>
<accession>A0A1D1Z5P3</accession>
<dbReference type="InterPro" id="IPR036047">
    <property type="entry name" value="F-box-like_dom_sf"/>
</dbReference>
<dbReference type="PANTHER" id="PTHR35546:SF130">
    <property type="entry name" value="EXPRESSED PROTEIN"/>
    <property type="match status" value="1"/>
</dbReference>
<dbReference type="Pfam" id="PF24750">
    <property type="entry name" value="b-prop_At3g26010-like"/>
    <property type="match status" value="1"/>
</dbReference>
<dbReference type="Pfam" id="PF00646">
    <property type="entry name" value="F-box"/>
    <property type="match status" value="1"/>
</dbReference>
<dbReference type="PANTHER" id="PTHR35546">
    <property type="entry name" value="F-BOX PROTEIN INTERACTION DOMAIN PROTEIN-RELATED"/>
    <property type="match status" value="1"/>
</dbReference>
<dbReference type="InterPro" id="IPR001810">
    <property type="entry name" value="F-box_dom"/>
</dbReference>
<evidence type="ECO:0000259" key="1">
    <source>
        <dbReference type="SMART" id="SM00256"/>
    </source>
</evidence>
<dbReference type="InterPro" id="IPR056592">
    <property type="entry name" value="Beta-prop_At3g26010-like"/>
</dbReference>
<name>A0A1D1Z5P3_9ARAE</name>
<sequence length="372" mass="41944">MDPAAGINAELVRVILLRLPLRSLFRMKCVSREWNSLVSDPSFAWDYRTVAPPPFAGYVLQADENPAYGQLRFVAASDGFKHPNPVHSFDRKRCRSAPCKVTILASSGGLLLCSKKSHSYFVCEPLTRRWRGLPPPPDRPPSLEVGFLHREDPPLRPRSASSPPIRSYRVVRLFYHSPTAMAVETYSSETGEWMASVVPSHQPYSSFRMWPGNAAVAVGATLHWLAIQFEVLTYDADEGSVGWVKLPPAEDGQMGMSLAVAGGRLSCCYKDKLGFDLWLLEDTAGSGRWEHRHRVQLCNVEGEAWEEDDRCPRDTYVRGFHPEDHRVAVLDGPSKLLEYDLVGGTTRVLRDTNEWQHQVLPYFLPSWYFLGV</sequence>
<dbReference type="SMART" id="SM00256">
    <property type="entry name" value="FBOX"/>
    <property type="match status" value="1"/>
</dbReference>